<protein>
    <submittedName>
        <fullName evidence="1">Uncharacterized protein</fullName>
    </submittedName>
</protein>
<comment type="caution">
    <text evidence="1">The sequence shown here is derived from an EMBL/GenBank/DDBJ whole genome shotgun (WGS) entry which is preliminary data.</text>
</comment>
<dbReference type="AlphaFoldDB" id="A0AAJ0I6J7"/>
<name>A0AAJ0I6J7_9PEZI</name>
<evidence type="ECO:0000313" key="1">
    <source>
        <dbReference type="EMBL" id="KAK3491177.1"/>
    </source>
</evidence>
<dbReference type="RefSeq" id="XP_062692360.1">
    <property type="nucleotide sequence ID" value="XM_062837403.1"/>
</dbReference>
<evidence type="ECO:0000313" key="2">
    <source>
        <dbReference type="Proteomes" id="UP001285908"/>
    </source>
</evidence>
<dbReference type="Proteomes" id="UP001285908">
    <property type="component" value="Unassembled WGS sequence"/>
</dbReference>
<dbReference type="GeneID" id="87875025"/>
<accession>A0AAJ0I6J7</accession>
<reference evidence="1 2" key="1">
    <citation type="journal article" date="2023" name="Mol. Phylogenet. Evol.">
        <title>Genome-scale phylogeny and comparative genomics of the fungal order Sordariales.</title>
        <authorList>
            <person name="Hensen N."/>
            <person name="Bonometti L."/>
            <person name="Westerberg I."/>
            <person name="Brannstrom I.O."/>
            <person name="Guillou S."/>
            <person name="Cros-Aarteil S."/>
            <person name="Calhoun S."/>
            <person name="Haridas S."/>
            <person name="Kuo A."/>
            <person name="Mondo S."/>
            <person name="Pangilinan J."/>
            <person name="Riley R."/>
            <person name="LaButti K."/>
            <person name="Andreopoulos B."/>
            <person name="Lipzen A."/>
            <person name="Chen C."/>
            <person name="Yan M."/>
            <person name="Daum C."/>
            <person name="Ng V."/>
            <person name="Clum A."/>
            <person name="Steindorff A."/>
            <person name="Ohm R.A."/>
            <person name="Martin F."/>
            <person name="Silar P."/>
            <person name="Natvig D.O."/>
            <person name="Lalanne C."/>
            <person name="Gautier V."/>
            <person name="Ament-Velasquez S.L."/>
            <person name="Kruys A."/>
            <person name="Hutchinson M.I."/>
            <person name="Powell A.J."/>
            <person name="Barry K."/>
            <person name="Miller A.N."/>
            <person name="Grigoriev I.V."/>
            <person name="Debuchy R."/>
            <person name="Gladieux P."/>
            <person name="Hiltunen Thoren M."/>
            <person name="Johannesson H."/>
        </authorList>
    </citation>
    <scope>NUCLEOTIDE SEQUENCE [LARGE SCALE GENOMIC DNA]</scope>
    <source>
        <strain evidence="1 2">FGSC 10403</strain>
    </source>
</reference>
<proteinExistence type="predicted"/>
<organism evidence="1 2">
    <name type="scientific">Neurospora hispaniola</name>
    <dbReference type="NCBI Taxonomy" id="588809"/>
    <lineage>
        <taxon>Eukaryota</taxon>
        <taxon>Fungi</taxon>
        <taxon>Dikarya</taxon>
        <taxon>Ascomycota</taxon>
        <taxon>Pezizomycotina</taxon>
        <taxon>Sordariomycetes</taxon>
        <taxon>Sordariomycetidae</taxon>
        <taxon>Sordariales</taxon>
        <taxon>Sordariaceae</taxon>
        <taxon>Neurospora</taxon>
    </lineage>
</organism>
<gene>
    <name evidence="1" type="ORF">B0T23DRAFT_383305</name>
</gene>
<keyword evidence="2" id="KW-1185">Reference proteome</keyword>
<dbReference type="EMBL" id="JAULSX010000005">
    <property type="protein sequence ID" value="KAK3491177.1"/>
    <property type="molecule type" value="Genomic_DNA"/>
</dbReference>
<sequence length="102" mass="11037">MKLGWGNLLTGSFGGAGGGGGGVATAVSATGVSGAAAGFSARPFSSADMVKRDGWWLYPRVSSVYRPLFFRPAVFFVYLPTFPFVCFCSPHADVWRYWENER</sequence>